<reference evidence="3" key="1">
    <citation type="journal article" date="2019" name="Int. J. Syst. Evol. Microbiol.">
        <title>The Global Catalogue of Microorganisms (GCM) 10K type strain sequencing project: providing services to taxonomists for standard genome sequencing and annotation.</title>
        <authorList>
            <consortium name="The Broad Institute Genomics Platform"/>
            <consortium name="The Broad Institute Genome Sequencing Center for Infectious Disease"/>
            <person name="Wu L."/>
            <person name="Ma J."/>
        </authorList>
    </citation>
    <scope>NUCLEOTIDE SEQUENCE [LARGE SCALE GENOMIC DNA]</scope>
    <source>
        <strain evidence="3">JCM 18304</strain>
    </source>
</reference>
<dbReference type="RefSeq" id="WP_345637698.1">
    <property type="nucleotide sequence ID" value="NZ_BAABJQ010000035.1"/>
</dbReference>
<dbReference type="Pfam" id="PF10881">
    <property type="entry name" value="DUF2726"/>
    <property type="match status" value="1"/>
</dbReference>
<name>A0ABP9SPW1_9ACTN</name>
<proteinExistence type="predicted"/>
<comment type="caution">
    <text evidence="2">The sequence shown here is derived from an EMBL/GenBank/DDBJ whole genome shotgun (WGS) entry which is preliminary data.</text>
</comment>
<dbReference type="EMBL" id="BAABJQ010000035">
    <property type="protein sequence ID" value="GAA5198941.1"/>
    <property type="molecule type" value="Genomic_DNA"/>
</dbReference>
<evidence type="ECO:0000259" key="1">
    <source>
        <dbReference type="Pfam" id="PF10881"/>
    </source>
</evidence>
<dbReference type="Proteomes" id="UP001501570">
    <property type="component" value="Unassembled WGS sequence"/>
</dbReference>
<evidence type="ECO:0000313" key="2">
    <source>
        <dbReference type="EMBL" id="GAA5198941.1"/>
    </source>
</evidence>
<evidence type="ECO:0000313" key="3">
    <source>
        <dbReference type="Proteomes" id="UP001501570"/>
    </source>
</evidence>
<keyword evidence="3" id="KW-1185">Reference proteome</keyword>
<protein>
    <recommendedName>
        <fullName evidence="1">DUF2726 domain-containing protein</fullName>
    </recommendedName>
</protein>
<accession>A0ABP9SPW1</accession>
<dbReference type="InterPro" id="IPR024402">
    <property type="entry name" value="DUF2726"/>
</dbReference>
<feature type="domain" description="DUF2726" evidence="1">
    <location>
        <begin position="65"/>
        <end position="122"/>
    </location>
</feature>
<sequence>MIRDRLASTEPDAWLHPVSMPNGVGDTAAFERAGLLVRPDRRLGQVVRGRPPGVTAHQWSSATRTPLAFVVAEAAGQTPVLAVQLRDPAVLGAGAARADRATAAVCEAVGLPLLRVESAAHGTGAFARRVLEYVLDAHAYTTATGGEPPGYRDITGRLPDGREGYVNDLGAVARAAAVDAYVSGRLVDPIVRALNVSWRDGTAEGWAWLDVREGQCLFERARIRQHRFSCGVDPSRLAEDLATSAIGERLKLLGIAEPALHDKRDLARELAGLKRRRDELATPFAFDHVSFD</sequence>
<gene>
    <name evidence="2" type="ORF">GCM10023322_73430</name>
</gene>
<organism evidence="2 3">
    <name type="scientific">Rugosimonospora acidiphila</name>
    <dbReference type="NCBI Taxonomy" id="556531"/>
    <lineage>
        <taxon>Bacteria</taxon>
        <taxon>Bacillati</taxon>
        <taxon>Actinomycetota</taxon>
        <taxon>Actinomycetes</taxon>
        <taxon>Micromonosporales</taxon>
        <taxon>Micromonosporaceae</taxon>
        <taxon>Rugosimonospora</taxon>
    </lineage>
</organism>